<dbReference type="Pfam" id="PF13649">
    <property type="entry name" value="Methyltransf_25"/>
    <property type="match status" value="1"/>
</dbReference>
<dbReference type="Gene3D" id="3.40.50.150">
    <property type="entry name" value="Vaccinia Virus protein VP39"/>
    <property type="match status" value="1"/>
</dbReference>
<feature type="domain" description="Methyltransferase" evidence="1">
    <location>
        <begin position="48"/>
        <end position="133"/>
    </location>
</feature>
<sequence>MTGSEQDRVQAIYDEFAKTYDEHYGSQAFQEEDVALFKILSPWVKGKVLDLGCGTGLTLSYNNIPAEDYLGVDPSAGMLEKLTAKFPKYSVVNSTFEEWDKANPEGDFDTILALYGAPSYFDKESYGRVLERLSPKGHYFLMFYKPGYFPAHIYTPEDIEAAKARIDYDLINSTFETTFIFTSYLVATNIPRGFLPVK</sequence>
<evidence type="ECO:0000313" key="2">
    <source>
        <dbReference type="EMBL" id="CAB4689616.1"/>
    </source>
</evidence>
<accession>A0A6J6NTU3</accession>
<dbReference type="PANTHER" id="PTHR42912">
    <property type="entry name" value="METHYLTRANSFERASE"/>
    <property type="match status" value="1"/>
</dbReference>
<gene>
    <name evidence="2" type="ORF">UFOPK2373_00711</name>
</gene>
<proteinExistence type="predicted"/>
<name>A0A6J6NTU3_9ZZZZ</name>
<organism evidence="2">
    <name type="scientific">freshwater metagenome</name>
    <dbReference type="NCBI Taxonomy" id="449393"/>
    <lineage>
        <taxon>unclassified sequences</taxon>
        <taxon>metagenomes</taxon>
        <taxon>ecological metagenomes</taxon>
    </lineage>
</organism>
<dbReference type="InterPro" id="IPR050508">
    <property type="entry name" value="Methyltransf_Superfamily"/>
</dbReference>
<dbReference type="InterPro" id="IPR029063">
    <property type="entry name" value="SAM-dependent_MTases_sf"/>
</dbReference>
<evidence type="ECO:0000259" key="1">
    <source>
        <dbReference type="Pfam" id="PF13649"/>
    </source>
</evidence>
<dbReference type="InterPro" id="IPR041698">
    <property type="entry name" value="Methyltransf_25"/>
</dbReference>
<dbReference type="EMBL" id="CAEZXL010000113">
    <property type="protein sequence ID" value="CAB4689616.1"/>
    <property type="molecule type" value="Genomic_DNA"/>
</dbReference>
<dbReference type="AlphaFoldDB" id="A0A6J6NTU3"/>
<dbReference type="SUPFAM" id="SSF53335">
    <property type="entry name" value="S-adenosyl-L-methionine-dependent methyltransferases"/>
    <property type="match status" value="1"/>
</dbReference>
<dbReference type="GO" id="GO:0008168">
    <property type="term" value="F:methyltransferase activity"/>
    <property type="evidence" value="ECO:0007669"/>
    <property type="project" value="TreeGrafter"/>
</dbReference>
<reference evidence="2" key="1">
    <citation type="submission" date="2020-05" db="EMBL/GenBank/DDBJ databases">
        <authorList>
            <person name="Chiriac C."/>
            <person name="Salcher M."/>
            <person name="Ghai R."/>
            <person name="Kavagutti S V."/>
        </authorList>
    </citation>
    <scope>NUCLEOTIDE SEQUENCE</scope>
</reference>
<protein>
    <submittedName>
        <fullName evidence="2">Unannotated protein</fullName>
    </submittedName>
</protein>
<dbReference type="CDD" id="cd02440">
    <property type="entry name" value="AdoMet_MTases"/>
    <property type="match status" value="1"/>
</dbReference>
<dbReference type="PANTHER" id="PTHR42912:SF80">
    <property type="entry name" value="METHYLTRANSFERASE DOMAIN-CONTAINING PROTEIN"/>
    <property type="match status" value="1"/>
</dbReference>